<dbReference type="EMBL" id="FNND01000001">
    <property type="protein sequence ID" value="SDW14950.1"/>
    <property type="molecule type" value="Genomic_DNA"/>
</dbReference>
<proteinExistence type="predicted"/>
<dbReference type="Proteomes" id="UP000182771">
    <property type="component" value="Unassembled WGS sequence"/>
</dbReference>
<dbReference type="AlphaFoldDB" id="A0A1H2R739"/>
<dbReference type="SUPFAM" id="SSF53756">
    <property type="entry name" value="UDP-Glycosyltransferase/glycogen phosphorylase"/>
    <property type="match status" value="1"/>
</dbReference>
<evidence type="ECO:0000313" key="2">
    <source>
        <dbReference type="Proteomes" id="UP000182771"/>
    </source>
</evidence>
<organism evidence="1 2">
    <name type="scientific">Capnocytophaga granulosa</name>
    <dbReference type="NCBI Taxonomy" id="45242"/>
    <lineage>
        <taxon>Bacteria</taxon>
        <taxon>Pseudomonadati</taxon>
        <taxon>Bacteroidota</taxon>
        <taxon>Flavobacteriia</taxon>
        <taxon>Flavobacteriales</taxon>
        <taxon>Flavobacteriaceae</taxon>
        <taxon>Capnocytophaga</taxon>
    </lineage>
</organism>
<reference evidence="1 2" key="1">
    <citation type="submission" date="2016-10" db="EMBL/GenBank/DDBJ databases">
        <authorList>
            <person name="Varghese N."/>
            <person name="Submissions S."/>
        </authorList>
    </citation>
    <scope>NUCLEOTIDE SEQUENCE [LARGE SCALE GENOMIC DNA]</scope>
    <source>
        <strain evidence="1 2">DSM 11449</strain>
    </source>
</reference>
<protein>
    <submittedName>
        <fullName evidence="1">Uncharacterized protein</fullName>
    </submittedName>
</protein>
<gene>
    <name evidence="1" type="ORF">SAMN05444420_101360</name>
</gene>
<sequence length="379" mass="44582">MKQVIYINSYANKKHHELFNTAVLIALNNFNIKLYSGKRSKNNMIFLSKENGFKLNFNNIKSTNLFILEGNSRWTNFFKYILGTLYNIYILLSSNKNDILIYNFNNSLSLYFLNKLNSLLKRKILIFCHGEMELLINNEGGGLAKLLKWNLRNFFLRKRNIYISFCVLGDCVIENLKNIIGENIKYFYSIDHPYFFNKNIDENINNKNNVVSFATIGELNIFKGLYSYINLLEKVNMKDKSFSIIGNTSDHVEELKKKNIILRGKDNYLDRKDFENLISKIDYALYFYSSNKYKLTASGAIFDAINARKPIIALENDYFRYLFKKYGTIGYLCKNIDEMAEVINNIKKEKKTIFNFDNYINQLSIDSFTKNFLNIIERM</sequence>
<name>A0A1H2R739_9FLAO</name>
<keyword evidence="2" id="KW-1185">Reference proteome</keyword>
<dbReference type="GeneID" id="85017773"/>
<comment type="caution">
    <text evidence="1">The sequence shown here is derived from an EMBL/GenBank/DDBJ whole genome shotgun (WGS) entry which is preliminary data.</text>
</comment>
<dbReference type="Gene3D" id="3.40.50.2000">
    <property type="entry name" value="Glycogen Phosphorylase B"/>
    <property type="match status" value="1"/>
</dbReference>
<dbReference type="RefSeq" id="WP_016419640.1">
    <property type="nucleotide sequence ID" value="NZ_FNND01000001.1"/>
</dbReference>
<accession>A0A1H2R739</accession>
<evidence type="ECO:0000313" key="1">
    <source>
        <dbReference type="EMBL" id="SDW14950.1"/>
    </source>
</evidence>